<dbReference type="Pfam" id="PF01532">
    <property type="entry name" value="Glyco_hydro_47"/>
    <property type="match status" value="1"/>
</dbReference>
<dbReference type="PANTHER" id="PTHR11742:SF49">
    <property type="entry name" value="ALPHA-1,2-MANNOSIDASE"/>
    <property type="match status" value="1"/>
</dbReference>
<accession>A0A8H6FDP7</accession>
<keyword evidence="4" id="KW-0378">Hydrolase</keyword>
<evidence type="ECO:0000256" key="1">
    <source>
        <dbReference type="ARBA" id="ARBA00001913"/>
    </source>
</evidence>
<dbReference type="GO" id="GO:0005509">
    <property type="term" value="F:calcium ion binding"/>
    <property type="evidence" value="ECO:0007669"/>
    <property type="project" value="InterPro"/>
</dbReference>
<evidence type="ECO:0000256" key="2">
    <source>
        <dbReference type="ARBA" id="ARBA00004922"/>
    </source>
</evidence>
<evidence type="ECO:0008006" key="9">
    <source>
        <dbReference type="Google" id="ProtNLM"/>
    </source>
</evidence>
<dbReference type="UniPathway" id="UPA00378"/>
<dbReference type="GO" id="GO:0004571">
    <property type="term" value="F:mannosyl-oligosaccharide 1,2-alpha-mannosidase activity"/>
    <property type="evidence" value="ECO:0007669"/>
    <property type="project" value="InterPro"/>
</dbReference>
<dbReference type="GO" id="GO:0016020">
    <property type="term" value="C:membrane"/>
    <property type="evidence" value="ECO:0007669"/>
    <property type="project" value="InterPro"/>
</dbReference>
<dbReference type="GeneID" id="59294497"/>
<keyword evidence="5" id="KW-1015">Disulfide bond</keyword>
<comment type="similarity">
    <text evidence="3">Belongs to the glycosyl hydrolase 47 family.</text>
</comment>
<dbReference type="SUPFAM" id="SSF48225">
    <property type="entry name" value="Seven-hairpin glycosidases"/>
    <property type="match status" value="1"/>
</dbReference>
<dbReference type="InterPro" id="IPR001382">
    <property type="entry name" value="Glyco_hydro_47"/>
</dbReference>
<dbReference type="InterPro" id="IPR012341">
    <property type="entry name" value="6hp_glycosidase-like_sf"/>
</dbReference>
<feature type="binding site" evidence="6">
    <location>
        <position position="63"/>
    </location>
    <ligand>
        <name>Ca(2+)</name>
        <dbReference type="ChEBI" id="CHEBI:29108"/>
    </ligand>
</feature>
<dbReference type="OrthoDB" id="8118055at2759"/>
<name>A0A8H6FDP7_9LECA</name>
<dbReference type="Proteomes" id="UP000578531">
    <property type="component" value="Unassembled WGS sequence"/>
</dbReference>
<evidence type="ECO:0000256" key="4">
    <source>
        <dbReference type="ARBA" id="ARBA00022801"/>
    </source>
</evidence>
<comment type="pathway">
    <text evidence="2">Protein modification; protein glycosylation.</text>
</comment>
<dbReference type="GO" id="GO:0005783">
    <property type="term" value="C:endoplasmic reticulum"/>
    <property type="evidence" value="ECO:0007669"/>
    <property type="project" value="TreeGrafter"/>
</dbReference>
<evidence type="ECO:0000256" key="5">
    <source>
        <dbReference type="ARBA" id="ARBA00023157"/>
    </source>
</evidence>
<reference evidence="7 8" key="1">
    <citation type="journal article" date="2020" name="Genomics">
        <title>Complete, high-quality genomes from long-read metagenomic sequencing of two wolf lichen thalli reveals enigmatic genome architecture.</title>
        <authorList>
            <person name="McKenzie S.K."/>
            <person name="Walston R.F."/>
            <person name="Allen J.L."/>
        </authorList>
    </citation>
    <scope>NUCLEOTIDE SEQUENCE [LARGE SCALE GENOMIC DNA]</scope>
    <source>
        <strain evidence="7">WasteWater2</strain>
    </source>
</reference>
<keyword evidence="6" id="KW-0479">Metal-binding</keyword>
<dbReference type="EMBL" id="JACCJC010000109">
    <property type="protein sequence ID" value="KAF6224707.1"/>
    <property type="molecule type" value="Genomic_DNA"/>
</dbReference>
<gene>
    <name evidence="7" type="ORF">HO173_012864</name>
</gene>
<evidence type="ECO:0000256" key="3">
    <source>
        <dbReference type="ARBA" id="ARBA00007658"/>
    </source>
</evidence>
<proteinExistence type="inferred from homology"/>
<dbReference type="InterPro" id="IPR050749">
    <property type="entry name" value="Glycosyl_Hydrolase_47"/>
</dbReference>
<dbReference type="Gene3D" id="1.50.10.10">
    <property type="match status" value="1"/>
</dbReference>
<dbReference type="GO" id="GO:0036503">
    <property type="term" value="P:ERAD pathway"/>
    <property type="evidence" value="ECO:0007669"/>
    <property type="project" value="UniProtKB-ARBA"/>
</dbReference>
<evidence type="ECO:0000313" key="7">
    <source>
        <dbReference type="EMBL" id="KAF6224707.1"/>
    </source>
</evidence>
<dbReference type="InterPro" id="IPR036026">
    <property type="entry name" value="Seven-hairpin_glycosidases"/>
</dbReference>
<protein>
    <recommendedName>
        <fullName evidence="9">Mannosyl-oligosaccharide 1,2-alpha-mannosidase</fullName>
    </recommendedName>
</protein>
<evidence type="ECO:0000313" key="8">
    <source>
        <dbReference type="Proteomes" id="UP000578531"/>
    </source>
</evidence>
<comment type="caution">
    <text evidence="7">The sequence shown here is derived from an EMBL/GenBank/DDBJ whole genome shotgun (WGS) entry which is preliminary data.</text>
</comment>
<evidence type="ECO:0000256" key="6">
    <source>
        <dbReference type="PIRSR" id="PIRSR601382-2"/>
    </source>
</evidence>
<dbReference type="RefSeq" id="XP_037158405.1">
    <property type="nucleotide sequence ID" value="XM_037314698.1"/>
</dbReference>
<dbReference type="GO" id="GO:0005975">
    <property type="term" value="P:carbohydrate metabolic process"/>
    <property type="evidence" value="ECO:0007669"/>
    <property type="project" value="InterPro"/>
</dbReference>
<comment type="cofactor">
    <cofactor evidence="1 6">
        <name>Ca(2+)</name>
        <dbReference type="ChEBI" id="CHEBI:29108"/>
    </cofactor>
</comment>
<dbReference type="AlphaFoldDB" id="A0A8H6FDP7"/>
<keyword evidence="8" id="KW-1185">Reference proteome</keyword>
<keyword evidence="6" id="KW-0106">Calcium</keyword>
<organism evidence="7 8">
    <name type="scientific">Letharia columbiana</name>
    <dbReference type="NCBI Taxonomy" id="112416"/>
    <lineage>
        <taxon>Eukaryota</taxon>
        <taxon>Fungi</taxon>
        <taxon>Dikarya</taxon>
        <taxon>Ascomycota</taxon>
        <taxon>Pezizomycotina</taxon>
        <taxon>Lecanoromycetes</taxon>
        <taxon>OSLEUM clade</taxon>
        <taxon>Lecanoromycetidae</taxon>
        <taxon>Lecanorales</taxon>
        <taxon>Lecanorineae</taxon>
        <taxon>Parmeliaceae</taxon>
        <taxon>Letharia</taxon>
    </lineage>
</organism>
<dbReference type="PANTHER" id="PTHR11742">
    <property type="entry name" value="MANNOSYL-OLIGOSACCHARIDE ALPHA-1,2-MANNOSIDASE-RELATED"/>
    <property type="match status" value="1"/>
</dbReference>
<sequence>MFSNIERNTRTEFGNAMISDVRIDKSAKQNKMESFWMAETLKYFYLIFSEPSVVSLDEYVLNTEAHPFRRPKPGVDDGPRYG</sequence>